<reference evidence="13 14" key="1">
    <citation type="submission" date="2018-10" db="EMBL/GenBank/DDBJ databases">
        <title>Genomic Encyclopedia of Type Strains, Phase IV (KMG-IV): sequencing the most valuable type-strain genomes for metagenomic binning, comparative biology and taxonomic classification.</title>
        <authorList>
            <person name="Goeker M."/>
        </authorList>
    </citation>
    <scope>NUCLEOTIDE SEQUENCE [LARGE SCALE GENOMIC DNA]</scope>
    <source>
        <strain evidence="13 14">DSM 22008</strain>
    </source>
</reference>
<feature type="binding site" evidence="10">
    <location>
        <begin position="156"/>
        <end position="159"/>
    </location>
    <ligand>
        <name>substrate</name>
    </ligand>
</feature>
<feature type="binding site" evidence="10">
    <location>
        <position position="264"/>
    </location>
    <ligand>
        <name>substrate</name>
    </ligand>
</feature>
<evidence type="ECO:0000256" key="11">
    <source>
        <dbReference type="PIRSR" id="PIRSR500134-3"/>
    </source>
</evidence>
<dbReference type="EMBL" id="RBII01000002">
    <property type="protein sequence ID" value="RKQ69100.1"/>
    <property type="molecule type" value="Genomic_DNA"/>
</dbReference>
<dbReference type="Pfam" id="PF03720">
    <property type="entry name" value="UDPG_MGDP_dh_C"/>
    <property type="match status" value="1"/>
</dbReference>
<dbReference type="PIRSF" id="PIRSF500134">
    <property type="entry name" value="UDPglc_DH_bac"/>
    <property type="match status" value="1"/>
</dbReference>
<proteinExistence type="inferred from homology"/>
<feature type="binding site" evidence="11">
    <location>
        <position position="126"/>
    </location>
    <ligand>
        <name>NAD(+)</name>
        <dbReference type="ChEBI" id="CHEBI:57540"/>
    </ligand>
</feature>
<dbReference type="InterPro" id="IPR017476">
    <property type="entry name" value="UDP-Glc/GDP-Man"/>
</dbReference>
<dbReference type="Gene3D" id="1.20.5.100">
    <property type="entry name" value="Cytochrome c1, transmembrane anchor, C-terminal"/>
    <property type="match status" value="1"/>
</dbReference>
<dbReference type="InterPro" id="IPR036291">
    <property type="entry name" value="NAD(P)-bd_dom_sf"/>
</dbReference>
<evidence type="ECO:0000256" key="5">
    <source>
        <dbReference type="ARBA" id="ARBA00023002"/>
    </source>
</evidence>
<dbReference type="FunCoup" id="A0A420WDV8">
    <property type="interactions" value="251"/>
</dbReference>
<evidence type="ECO:0000256" key="1">
    <source>
        <dbReference type="ARBA" id="ARBA00004701"/>
    </source>
</evidence>
<dbReference type="SMART" id="SM00984">
    <property type="entry name" value="UDPG_MGDP_dh_C"/>
    <property type="match status" value="1"/>
</dbReference>
<dbReference type="SUPFAM" id="SSF51735">
    <property type="entry name" value="NAD(P)-binding Rossmann-fold domains"/>
    <property type="match status" value="1"/>
</dbReference>
<dbReference type="Pfam" id="PF03721">
    <property type="entry name" value="UDPG_MGDP_dh_N"/>
    <property type="match status" value="1"/>
</dbReference>
<evidence type="ECO:0000256" key="3">
    <source>
        <dbReference type="ARBA" id="ARBA00012954"/>
    </source>
</evidence>
<dbReference type="NCBIfam" id="TIGR03026">
    <property type="entry name" value="NDP-sugDHase"/>
    <property type="match status" value="1"/>
</dbReference>
<dbReference type="Gene3D" id="3.40.50.720">
    <property type="entry name" value="NAD(P)-binding Rossmann-like Domain"/>
    <property type="match status" value="2"/>
</dbReference>
<evidence type="ECO:0000256" key="10">
    <source>
        <dbReference type="PIRSR" id="PIRSR500134-2"/>
    </source>
</evidence>
<comment type="similarity">
    <text evidence="2 8">Belongs to the UDP-glucose/GDP-mannose dehydrogenase family.</text>
</comment>
<gene>
    <name evidence="13" type="ORF">DES40_1881</name>
</gene>
<evidence type="ECO:0000256" key="2">
    <source>
        <dbReference type="ARBA" id="ARBA00006601"/>
    </source>
</evidence>
<dbReference type="InterPro" id="IPR008927">
    <property type="entry name" value="6-PGluconate_DH-like_C_sf"/>
</dbReference>
<feature type="binding site" evidence="10">
    <location>
        <position position="211"/>
    </location>
    <ligand>
        <name>substrate</name>
    </ligand>
</feature>
<feature type="domain" description="UDP-glucose/GDP-mannose dehydrogenase C-terminal" evidence="12">
    <location>
        <begin position="326"/>
        <end position="427"/>
    </location>
</feature>
<keyword evidence="6 8" id="KW-0520">NAD</keyword>
<dbReference type="GO" id="GO:0003979">
    <property type="term" value="F:UDP-glucose 6-dehydrogenase activity"/>
    <property type="evidence" value="ECO:0007669"/>
    <property type="project" value="UniProtKB-EC"/>
</dbReference>
<comment type="catalytic activity">
    <reaction evidence="7 8">
        <text>UDP-alpha-D-glucose + 2 NAD(+) + H2O = UDP-alpha-D-glucuronate + 2 NADH + 3 H(+)</text>
        <dbReference type="Rhea" id="RHEA:23596"/>
        <dbReference type="ChEBI" id="CHEBI:15377"/>
        <dbReference type="ChEBI" id="CHEBI:15378"/>
        <dbReference type="ChEBI" id="CHEBI:57540"/>
        <dbReference type="ChEBI" id="CHEBI:57945"/>
        <dbReference type="ChEBI" id="CHEBI:58052"/>
        <dbReference type="ChEBI" id="CHEBI:58885"/>
        <dbReference type="EC" id="1.1.1.22"/>
    </reaction>
</comment>
<dbReference type="GO" id="GO:0006065">
    <property type="term" value="P:UDP-glucuronate biosynthetic process"/>
    <property type="evidence" value="ECO:0007669"/>
    <property type="project" value="UniProtKB-UniPathway"/>
</dbReference>
<dbReference type="Pfam" id="PF00984">
    <property type="entry name" value="UDPG_MGDP_dh"/>
    <property type="match status" value="1"/>
</dbReference>
<dbReference type="InterPro" id="IPR014026">
    <property type="entry name" value="UDP-Glc/GDP-Man_DH_dimer"/>
</dbReference>
<dbReference type="UniPathway" id="UPA00038">
    <property type="reaction ID" value="UER00491"/>
</dbReference>
<feature type="binding site" evidence="11">
    <location>
        <position position="270"/>
    </location>
    <ligand>
        <name>NAD(+)</name>
        <dbReference type="ChEBI" id="CHEBI:57540"/>
    </ligand>
</feature>
<evidence type="ECO:0000256" key="9">
    <source>
        <dbReference type="PIRSR" id="PIRSR500134-1"/>
    </source>
</evidence>
<organism evidence="13 14">
    <name type="scientific">Litorimonas taeanensis</name>
    <dbReference type="NCBI Taxonomy" id="568099"/>
    <lineage>
        <taxon>Bacteria</taxon>
        <taxon>Pseudomonadati</taxon>
        <taxon>Pseudomonadota</taxon>
        <taxon>Alphaproteobacteria</taxon>
        <taxon>Maricaulales</taxon>
        <taxon>Robiginitomaculaceae</taxon>
    </lineage>
</organism>
<evidence type="ECO:0000256" key="7">
    <source>
        <dbReference type="ARBA" id="ARBA00047473"/>
    </source>
</evidence>
<evidence type="ECO:0000256" key="8">
    <source>
        <dbReference type="PIRNR" id="PIRNR000124"/>
    </source>
</evidence>
<name>A0A420WDV8_9PROT</name>
<dbReference type="RefSeq" id="WP_121101198.1">
    <property type="nucleotide sequence ID" value="NZ_RBII01000002.1"/>
</dbReference>
<evidence type="ECO:0000256" key="6">
    <source>
        <dbReference type="ARBA" id="ARBA00023027"/>
    </source>
</evidence>
<evidence type="ECO:0000313" key="13">
    <source>
        <dbReference type="EMBL" id="RKQ69100.1"/>
    </source>
</evidence>
<dbReference type="PANTHER" id="PTHR43750">
    <property type="entry name" value="UDP-GLUCOSE 6-DEHYDROGENASE TUAD"/>
    <property type="match status" value="1"/>
</dbReference>
<dbReference type="InterPro" id="IPR001732">
    <property type="entry name" value="UDP-Glc/GDP-Man_DH_N"/>
</dbReference>
<sequence>MRVVMVGTGYVGLVSGVCFSDFGHDVVCVDKDEKKIEMLDAGGIPIFEPGLDVLVSKNVKSKRLSFTSDLSEAMKNADAVFIGVGTPSRRGDGYADLSYVYAATEEIAQNIAASDAPFTVVVTKSTVPVGTGDEVEAIIAKHVDPSRFAVVSNPEFLREGSAITDFKRPDRVVVGTENEKARAVMRAIYRPLFINETPILFTTRRTSELIKYAGNAFLATKITFINEMADLCEAVGANVQEVARGIGLDKRIGSKFLHAGPGYGGSCFPKDTLALTRTANEHNSPVTIVQAVIDANNQRKSNMADKIMRTITAHHGGGDVSGKTIAILGLAFKPNTDDMRDAPSLTIIPRLIEAGAKIRAYDPESMKEAKPLLPDIEYLDNAYTCLEGADAVVIITEWDEFRALNMTRVKALLSAPILVDLRNIYRPETMKAHGFTYSNIGRPV</sequence>
<dbReference type="PIRSF" id="PIRSF000124">
    <property type="entry name" value="UDPglc_GDPman_dh"/>
    <property type="match status" value="1"/>
</dbReference>
<dbReference type="SUPFAM" id="SSF52413">
    <property type="entry name" value="UDP-glucose/GDP-mannose dehydrogenase C-terminal domain"/>
    <property type="match status" value="1"/>
</dbReference>
<dbReference type="GO" id="GO:0000271">
    <property type="term" value="P:polysaccharide biosynthetic process"/>
    <property type="evidence" value="ECO:0007669"/>
    <property type="project" value="InterPro"/>
</dbReference>
<feature type="binding site" evidence="10">
    <location>
        <begin position="256"/>
        <end position="260"/>
    </location>
    <ligand>
        <name>substrate</name>
    </ligand>
</feature>
<feature type="active site" description="Nucleophile" evidence="9">
    <location>
        <position position="267"/>
    </location>
</feature>
<evidence type="ECO:0000259" key="12">
    <source>
        <dbReference type="SMART" id="SM00984"/>
    </source>
</evidence>
<keyword evidence="14" id="KW-1185">Reference proteome</keyword>
<evidence type="ECO:0000313" key="14">
    <source>
        <dbReference type="Proteomes" id="UP000282211"/>
    </source>
</evidence>
<protein>
    <recommendedName>
        <fullName evidence="4 8">UDP-glucose 6-dehydrogenase</fullName>
        <ecNumber evidence="3 8">1.1.1.22</ecNumber>
    </recommendedName>
</protein>
<dbReference type="OrthoDB" id="9803238at2"/>
<comment type="pathway">
    <text evidence="1">Nucleotide-sugar biosynthesis; UDP-alpha-D-glucuronate biosynthesis; UDP-alpha-D-glucuronate from UDP-alpha-D-glucose: step 1/1.</text>
</comment>
<dbReference type="AlphaFoldDB" id="A0A420WDV8"/>
<dbReference type="SUPFAM" id="SSF48179">
    <property type="entry name" value="6-phosphogluconate dehydrogenase C-terminal domain-like"/>
    <property type="match status" value="1"/>
</dbReference>
<dbReference type="InParanoid" id="A0A420WDV8"/>
<feature type="binding site" evidence="10">
    <location>
        <position position="333"/>
    </location>
    <ligand>
        <name>substrate</name>
    </ligand>
</feature>
<evidence type="ECO:0000256" key="4">
    <source>
        <dbReference type="ARBA" id="ARBA00015132"/>
    </source>
</evidence>
<comment type="caution">
    <text evidence="13">The sequence shown here is derived from an EMBL/GenBank/DDBJ whole genome shotgun (WGS) entry which is preliminary data.</text>
</comment>
<dbReference type="Proteomes" id="UP000282211">
    <property type="component" value="Unassembled WGS sequence"/>
</dbReference>
<dbReference type="InterPro" id="IPR014027">
    <property type="entry name" value="UDP-Glc/GDP-Man_DH_C"/>
</dbReference>
<feature type="binding site" evidence="11">
    <location>
        <position position="86"/>
    </location>
    <ligand>
        <name>NAD(+)</name>
        <dbReference type="ChEBI" id="CHEBI:57540"/>
    </ligand>
</feature>
<dbReference type="EC" id="1.1.1.22" evidence="3 8"/>
<dbReference type="InterPro" id="IPR028357">
    <property type="entry name" value="UDPglc_DH_bac"/>
</dbReference>
<feature type="binding site" evidence="11">
    <location>
        <position position="30"/>
    </location>
    <ligand>
        <name>NAD(+)</name>
        <dbReference type="ChEBI" id="CHEBI:57540"/>
    </ligand>
</feature>
<dbReference type="PANTHER" id="PTHR43750:SF3">
    <property type="entry name" value="UDP-GLUCOSE 6-DEHYDROGENASE TUAD"/>
    <property type="match status" value="1"/>
</dbReference>
<feature type="binding site" evidence="11">
    <location>
        <position position="35"/>
    </location>
    <ligand>
        <name>NAD(+)</name>
        <dbReference type="ChEBI" id="CHEBI:57540"/>
    </ligand>
</feature>
<accession>A0A420WDV8</accession>
<keyword evidence="5 8" id="KW-0560">Oxidoreductase</keyword>
<dbReference type="GO" id="GO:0051287">
    <property type="term" value="F:NAD binding"/>
    <property type="evidence" value="ECO:0007669"/>
    <property type="project" value="InterPro"/>
</dbReference>
<feature type="binding site" evidence="11">
    <location>
        <position position="340"/>
    </location>
    <ligand>
        <name>NAD(+)</name>
        <dbReference type="ChEBI" id="CHEBI:57540"/>
    </ligand>
</feature>
<dbReference type="InterPro" id="IPR036220">
    <property type="entry name" value="UDP-Glc/GDP-Man_DH_C_sf"/>
</dbReference>
<feature type="binding site" evidence="11">
    <location>
        <position position="159"/>
    </location>
    <ligand>
        <name>NAD(+)</name>
        <dbReference type="ChEBI" id="CHEBI:57540"/>
    </ligand>
</feature>